<feature type="region of interest" description="Disordered" evidence="1">
    <location>
        <begin position="321"/>
        <end position="342"/>
    </location>
</feature>
<protein>
    <submittedName>
        <fullName evidence="2">Uncharacterized protein</fullName>
    </submittedName>
</protein>
<evidence type="ECO:0000256" key="1">
    <source>
        <dbReference type="SAM" id="MobiDB-lite"/>
    </source>
</evidence>
<feature type="region of interest" description="Disordered" evidence="1">
    <location>
        <begin position="1"/>
        <end position="28"/>
    </location>
</feature>
<feature type="compositionally biased region" description="Basic and acidic residues" evidence="1">
    <location>
        <begin position="574"/>
        <end position="586"/>
    </location>
</feature>
<evidence type="ECO:0000313" key="2">
    <source>
        <dbReference type="EMBL" id="KAF4684230.1"/>
    </source>
</evidence>
<sequence>MNDSTHPRLTALDQSSNNQQQRDNDNDYDDDIFYYMMTKSTNDKNRMVKMSISHLPLVPSEARSYVTDEITSRRTTDDADAGGVLSSLSDAEFWYDVYVNSVTSINTSAEEGDNTTTTTTTSSLRNNNLLECIINRGYVPTPSSFPLRLLQCHVMESAMQCGRYGTEEIEEKYQELLEFATTTTTTSINTVAGVMNNQPSASGAQSISNNNGGPLALLQYLQFVTRTKGVKSAIEIFTDLYESESELLTSEVYIAVAYSIAWYGASSQPQGVDHHHLSIDDRRTMAISILRKGIKRLREGLQVPNTRSLYATTTSSSSITTTAAGASSYPSTTTQQQQQLKSSQYNNANTSSLLQQQHEQHQYYLLGRVAQVEVSLVDFQAYCNNDKDSAFITLSKLIVDIEHFYLWACINNTPSLELNRIRKTAWMKWEDIINKDFDCDAQTIKGMQFLHREYLRHSGSVDRGRPSTVASLLSQIHHTQQQHEGTKATNNTMTTVLGGGNTTTAGGNSSNDMIYHLTAEEEEEINLSKAVSWFEQQPSINEALRHLKVGKILLPDTALLEHFNDKNYSPPHQQQEHGDVTQRHEGDDDDDELKTLQLGDLAATLLDTSDMGGDKEIELHHVNRPDVTKMLPYNPQEDQVLSGGVGLVSSSSSSTTAYGRQAADDHHHHHRNPKNGKNGSVDEDDMMMIPMIIQTVLQVLPKRDLMTSNYQSVAEECAKTMKAIPILRKVDDDILIDIDRTTRQNAEYRLAKKDQPDAVKGKSSSAAAAAADQQGSAAAAAMTAAAVTAASQALGEATAAVAGGGADHRHHPSVVVKKEEPSDSNYRWKPVRIPSSRTNLGNR</sequence>
<reference evidence="2 3" key="1">
    <citation type="submission" date="2020-04" db="EMBL/GenBank/DDBJ databases">
        <title>Perkinsus olseni comparative genomics.</title>
        <authorList>
            <person name="Bogema D.R."/>
        </authorList>
    </citation>
    <scope>NUCLEOTIDE SEQUENCE [LARGE SCALE GENOMIC DNA]</scope>
    <source>
        <strain evidence="2">00978-12</strain>
    </source>
</reference>
<dbReference type="Gene3D" id="1.25.40.1040">
    <property type="match status" value="1"/>
</dbReference>
<feature type="region of interest" description="Disordered" evidence="1">
    <location>
        <begin position="641"/>
        <end position="683"/>
    </location>
</feature>
<dbReference type="Proteomes" id="UP000541610">
    <property type="component" value="Unassembled WGS sequence"/>
</dbReference>
<accession>A0A7J6NL57</accession>
<organism evidence="2 3">
    <name type="scientific">Perkinsus olseni</name>
    <name type="common">Perkinsus atlanticus</name>
    <dbReference type="NCBI Taxonomy" id="32597"/>
    <lineage>
        <taxon>Eukaryota</taxon>
        <taxon>Sar</taxon>
        <taxon>Alveolata</taxon>
        <taxon>Perkinsozoa</taxon>
        <taxon>Perkinsea</taxon>
        <taxon>Perkinsida</taxon>
        <taxon>Perkinsidae</taxon>
        <taxon>Perkinsus</taxon>
    </lineage>
</organism>
<gene>
    <name evidence="2" type="ORF">FOZ60_008111</name>
</gene>
<proteinExistence type="predicted"/>
<feature type="region of interest" description="Disordered" evidence="1">
    <location>
        <begin position="800"/>
        <end position="843"/>
    </location>
</feature>
<evidence type="ECO:0000313" key="3">
    <source>
        <dbReference type="Proteomes" id="UP000541610"/>
    </source>
</evidence>
<dbReference type="EMBL" id="JABANP010000322">
    <property type="protein sequence ID" value="KAF4684230.1"/>
    <property type="molecule type" value="Genomic_DNA"/>
</dbReference>
<comment type="caution">
    <text evidence="2">The sequence shown here is derived from an EMBL/GenBank/DDBJ whole genome shotgun (WGS) entry which is preliminary data.</text>
</comment>
<feature type="region of interest" description="Disordered" evidence="1">
    <location>
        <begin position="563"/>
        <end position="592"/>
    </location>
</feature>
<dbReference type="AlphaFoldDB" id="A0A7J6NL57"/>
<name>A0A7J6NL57_PEROL</name>